<evidence type="ECO:0000256" key="1">
    <source>
        <dbReference type="PROSITE-ProRule" id="PRU00023"/>
    </source>
</evidence>
<protein>
    <recommendedName>
        <fullName evidence="4">Ankyrin repeat-containing domain protein</fullName>
    </recommendedName>
</protein>
<keyword evidence="3" id="KW-1185">Reference proteome</keyword>
<dbReference type="Gene3D" id="1.25.40.20">
    <property type="entry name" value="Ankyrin repeat-containing domain"/>
    <property type="match status" value="1"/>
</dbReference>
<gene>
    <name evidence="2" type="ORF">BDW59DRAFT_167227</name>
</gene>
<comment type="caution">
    <text evidence="2">The sequence shown here is derived from an EMBL/GenBank/DDBJ whole genome shotgun (WGS) entry which is preliminary data.</text>
</comment>
<keyword evidence="1" id="KW-0040">ANK repeat</keyword>
<dbReference type="InterPro" id="IPR002110">
    <property type="entry name" value="Ankyrin_rpt"/>
</dbReference>
<accession>A0ABR4HFU7</accession>
<dbReference type="EMBL" id="JBFXLS010000128">
    <property type="protein sequence ID" value="KAL2814359.1"/>
    <property type="molecule type" value="Genomic_DNA"/>
</dbReference>
<reference evidence="2 3" key="1">
    <citation type="submission" date="2024-07" db="EMBL/GenBank/DDBJ databases">
        <title>Section-level genome sequencing and comparative genomics of Aspergillus sections Usti and Cavernicolus.</title>
        <authorList>
            <consortium name="Lawrence Berkeley National Laboratory"/>
            <person name="Nybo J.L."/>
            <person name="Vesth T.C."/>
            <person name="Theobald S."/>
            <person name="Frisvad J.C."/>
            <person name="Larsen T.O."/>
            <person name="Kjaerboelling I."/>
            <person name="Rothschild-Mancinelli K."/>
            <person name="Lyhne E.K."/>
            <person name="Kogle M.E."/>
            <person name="Barry K."/>
            <person name="Clum A."/>
            <person name="Na H."/>
            <person name="Ledsgaard L."/>
            <person name="Lin J."/>
            <person name="Lipzen A."/>
            <person name="Kuo A."/>
            <person name="Riley R."/>
            <person name="Mondo S."/>
            <person name="LaButti K."/>
            <person name="Haridas S."/>
            <person name="Pangalinan J."/>
            <person name="Salamov A.A."/>
            <person name="Simmons B.A."/>
            <person name="Magnuson J.K."/>
            <person name="Chen J."/>
            <person name="Drula E."/>
            <person name="Henrissat B."/>
            <person name="Wiebenga A."/>
            <person name="Lubbers R.J."/>
            <person name="Gomes A.C."/>
            <person name="Makela M.R."/>
            <person name="Stajich J."/>
            <person name="Grigoriev I.V."/>
            <person name="Mortensen U.H."/>
            <person name="De vries R.P."/>
            <person name="Baker S.E."/>
            <person name="Andersen M.R."/>
        </authorList>
    </citation>
    <scope>NUCLEOTIDE SEQUENCE [LARGE SCALE GENOMIC DNA]</scope>
    <source>
        <strain evidence="2 3">CBS 600.67</strain>
    </source>
</reference>
<dbReference type="SUPFAM" id="SSF48403">
    <property type="entry name" value="Ankyrin repeat"/>
    <property type="match status" value="1"/>
</dbReference>
<dbReference type="InterPro" id="IPR036770">
    <property type="entry name" value="Ankyrin_rpt-contain_sf"/>
</dbReference>
<dbReference type="PROSITE" id="PS50297">
    <property type="entry name" value="ANK_REP_REGION"/>
    <property type="match status" value="1"/>
</dbReference>
<evidence type="ECO:0008006" key="4">
    <source>
        <dbReference type="Google" id="ProtNLM"/>
    </source>
</evidence>
<dbReference type="Pfam" id="PF00023">
    <property type="entry name" value="Ank"/>
    <property type="match status" value="1"/>
</dbReference>
<name>A0ABR4HFU7_9EURO</name>
<feature type="repeat" description="ANK" evidence="1">
    <location>
        <begin position="104"/>
        <end position="130"/>
    </location>
</feature>
<evidence type="ECO:0000313" key="2">
    <source>
        <dbReference type="EMBL" id="KAL2814359.1"/>
    </source>
</evidence>
<proteinExistence type="predicted"/>
<dbReference type="SMART" id="SM00248">
    <property type="entry name" value="ANK"/>
    <property type="match status" value="2"/>
</dbReference>
<evidence type="ECO:0000313" key="3">
    <source>
        <dbReference type="Proteomes" id="UP001610335"/>
    </source>
</evidence>
<dbReference type="PROSITE" id="PS50088">
    <property type="entry name" value="ANK_REPEAT"/>
    <property type="match status" value="1"/>
</dbReference>
<dbReference type="Proteomes" id="UP001610335">
    <property type="component" value="Unassembled WGS sequence"/>
</dbReference>
<sequence>MSFNALPPELILIIGEHCPSQGCLLALSITNKYHNQLLTRLLIPFNIKHDRSSGLTYAAKRNNIPLAMKFLDAKADPDTRVVTHTEAHAVHDSAEFQQIEESGMLETPLYLAVSGRFEEMVNLLLQHGADPWTVAWRGGYPNALCIAIADRETEIMKALLKVIVLAAGFVKLPS</sequence>
<organism evidence="2 3">
    <name type="scientific">Aspergillus cavernicola</name>
    <dbReference type="NCBI Taxonomy" id="176166"/>
    <lineage>
        <taxon>Eukaryota</taxon>
        <taxon>Fungi</taxon>
        <taxon>Dikarya</taxon>
        <taxon>Ascomycota</taxon>
        <taxon>Pezizomycotina</taxon>
        <taxon>Eurotiomycetes</taxon>
        <taxon>Eurotiomycetidae</taxon>
        <taxon>Eurotiales</taxon>
        <taxon>Aspergillaceae</taxon>
        <taxon>Aspergillus</taxon>
        <taxon>Aspergillus subgen. Nidulantes</taxon>
    </lineage>
</organism>